<keyword evidence="1" id="KW-0732">Signal</keyword>
<evidence type="ECO:0000313" key="3">
    <source>
        <dbReference type="Proteomes" id="UP000649604"/>
    </source>
</evidence>
<sequence>MNTPILRTSHLCARLKSLKNRCALLGWGCCLLLLLSGLLPSSACAGRGPQDLNLVGYAQGALQPQWLADGAFSSALERDLRCICLNHLSTQTEVELQNTLSGLARKIRFRFSPSVVIKPFVIFEELQNALFIYQTKKLRKDVQVDENFEAKTSLLPRQISKLKKMKKTKSLSVSPYYNKIYGLHIQIAW</sequence>
<reference evidence="2" key="1">
    <citation type="submission" date="2019-11" db="EMBL/GenBank/DDBJ databases">
        <title>Microbial mats filling the niche in hypersaline microbial mats.</title>
        <authorList>
            <person name="Wong H.L."/>
            <person name="Macleod F.I."/>
            <person name="White R.A. III"/>
            <person name="Burns B.P."/>
        </authorList>
    </citation>
    <scope>NUCLEOTIDE SEQUENCE</scope>
    <source>
        <strain evidence="2">Rbin_158</strain>
    </source>
</reference>
<comment type="caution">
    <text evidence="2">The sequence shown here is derived from an EMBL/GenBank/DDBJ whole genome shotgun (WGS) entry which is preliminary data.</text>
</comment>
<gene>
    <name evidence="2" type="ORF">GF339_03385</name>
</gene>
<evidence type="ECO:0000313" key="2">
    <source>
        <dbReference type="EMBL" id="MBD3323600.1"/>
    </source>
</evidence>
<proteinExistence type="predicted"/>
<dbReference type="AlphaFoldDB" id="A0A9D5JSX1"/>
<dbReference type="EMBL" id="WJJP01000103">
    <property type="protein sequence ID" value="MBD3323600.1"/>
    <property type="molecule type" value="Genomic_DNA"/>
</dbReference>
<name>A0A9D5JSX1_9BACT</name>
<protein>
    <submittedName>
        <fullName evidence="2">Uncharacterized protein</fullName>
    </submittedName>
</protein>
<feature type="chain" id="PRO_5039513409" evidence="1">
    <location>
        <begin position="46"/>
        <end position="189"/>
    </location>
</feature>
<dbReference type="Proteomes" id="UP000649604">
    <property type="component" value="Unassembled WGS sequence"/>
</dbReference>
<accession>A0A9D5JSX1</accession>
<evidence type="ECO:0000256" key="1">
    <source>
        <dbReference type="SAM" id="SignalP"/>
    </source>
</evidence>
<feature type="signal peptide" evidence="1">
    <location>
        <begin position="1"/>
        <end position="45"/>
    </location>
</feature>
<organism evidence="2 3">
    <name type="scientific">candidate division KSB3 bacterium</name>
    <dbReference type="NCBI Taxonomy" id="2044937"/>
    <lineage>
        <taxon>Bacteria</taxon>
        <taxon>candidate division KSB3</taxon>
    </lineage>
</organism>